<feature type="region of interest" description="Disordered" evidence="1">
    <location>
        <begin position="190"/>
        <end position="210"/>
    </location>
</feature>
<evidence type="ECO:0000313" key="3">
    <source>
        <dbReference type="Proteomes" id="UP001433268"/>
    </source>
</evidence>
<proteinExistence type="predicted"/>
<evidence type="ECO:0000256" key="1">
    <source>
        <dbReference type="SAM" id="MobiDB-lite"/>
    </source>
</evidence>
<name>A0ABR1XE58_9PEZI</name>
<reference evidence="2 3" key="1">
    <citation type="submission" date="2023-01" db="EMBL/GenBank/DDBJ databases">
        <title>Analysis of 21 Apiospora genomes using comparative genomics revels a genus with tremendous synthesis potential of carbohydrate active enzymes and secondary metabolites.</title>
        <authorList>
            <person name="Sorensen T."/>
        </authorList>
    </citation>
    <scope>NUCLEOTIDE SEQUENCE [LARGE SCALE GENOMIC DNA]</scope>
    <source>
        <strain evidence="2 3">CBS 114990</strain>
    </source>
</reference>
<gene>
    <name evidence="2" type="ORF">PG997_001591</name>
</gene>
<feature type="region of interest" description="Disordered" evidence="1">
    <location>
        <begin position="149"/>
        <end position="173"/>
    </location>
</feature>
<comment type="caution">
    <text evidence="2">The sequence shown here is derived from an EMBL/GenBank/DDBJ whole genome shotgun (WGS) entry which is preliminary data.</text>
</comment>
<dbReference type="EMBL" id="JAQQWN010000002">
    <property type="protein sequence ID" value="KAK8094906.1"/>
    <property type="molecule type" value="Genomic_DNA"/>
</dbReference>
<protein>
    <submittedName>
        <fullName evidence="2">Uncharacterized protein</fullName>
    </submittedName>
</protein>
<dbReference type="Proteomes" id="UP001433268">
    <property type="component" value="Unassembled WGS sequence"/>
</dbReference>
<keyword evidence="3" id="KW-1185">Reference proteome</keyword>
<accession>A0ABR1XE58</accession>
<organism evidence="2 3">
    <name type="scientific">Apiospora hydei</name>
    <dbReference type="NCBI Taxonomy" id="1337664"/>
    <lineage>
        <taxon>Eukaryota</taxon>
        <taxon>Fungi</taxon>
        <taxon>Dikarya</taxon>
        <taxon>Ascomycota</taxon>
        <taxon>Pezizomycotina</taxon>
        <taxon>Sordariomycetes</taxon>
        <taxon>Xylariomycetidae</taxon>
        <taxon>Amphisphaeriales</taxon>
        <taxon>Apiosporaceae</taxon>
        <taxon>Apiospora</taxon>
    </lineage>
</organism>
<evidence type="ECO:0000313" key="2">
    <source>
        <dbReference type="EMBL" id="KAK8094906.1"/>
    </source>
</evidence>
<dbReference type="RefSeq" id="XP_066675679.1">
    <property type="nucleotide sequence ID" value="XM_066805906.1"/>
</dbReference>
<dbReference type="GeneID" id="92038966"/>
<sequence>MARGTVGFRRADAEALDCERVGMGGVSAPWLGAGNRLKVAPLVWIVDEVRRNEFTEAERRGYGILGGGPSSLPAGSPPMTPSVPEEGRLSCLLGLLGLRASGGGSMVPSAIIATFSWLASMIFDDPLEDVDALCWCRGGSFKSTAMWPSVSGSGSAGPQDPHDTASPEGFRTNGALGGLRFSGEVDTCLDGGSDGGISPPRPRADSWDRSVTGVSLSSRLPSRMSRGLLPLLMVRLWAVRTSTCPDSGRDCGGDDLVPKMEFRTFDQLNGAKPNPAVSPPRGAARQKRYYAATIRMDWLDASFFAPPDAPRWAARLFSLLRRSPDDRPYQGRGQLAYCQVHQVWALLGSEMSPFDVVGGSGDANRSGLVVLIS</sequence>